<evidence type="ECO:0000256" key="11">
    <source>
        <dbReference type="ARBA" id="ARBA00023180"/>
    </source>
</evidence>
<evidence type="ECO:0000256" key="13">
    <source>
        <dbReference type="ARBA" id="ARBA00035839"/>
    </source>
</evidence>
<proteinExistence type="inferred from homology"/>
<keyword evidence="10 14" id="KW-0472">Membrane</keyword>
<dbReference type="PANTHER" id="PTHR11662">
    <property type="entry name" value="SOLUTE CARRIER FAMILY 17"/>
    <property type="match status" value="1"/>
</dbReference>
<dbReference type="SUPFAM" id="SSF103473">
    <property type="entry name" value="MFS general substrate transporter"/>
    <property type="match status" value="1"/>
</dbReference>
<keyword evidence="4" id="KW-1003">Cell membrane</keyword>
<feature type="transmembrane region" description="Helical" evidence="14">
    <location>
        <begin position="336"/>
        <end position="354"/>
    </location>
</feature>
<dbReference type="GO" id="GO:0044341">
    <property type="term" value="P:sodium-dependent phosphate transport"/>
    <property type="evidence" value="ECO:0007669"/>
    <property type="project" value="TreeGrafter"/>
</dbReference>
<keyword evidence="6" id="KW-0769">Symport</keyword>
<evidence type="ECO:0000256" key="4">
    <source>
        <dbReference type="ARBA" id="ARBA00022475"/>
    </source>
</evidence>
<reference evidence="18" key="1">
    <citation type="submission" date="2025-08" db="UniProtKB">
        <authorList>
            <consortium name="RefSeq"/>
        </authorList>
    </citation>
    <scope>IDENTIFICATION</scope>
    <source>
        <tissue evidence="18">Muscle</tissue>
    </source>
</reference>
<protein>
    <submittedName>
        <fullName evidence="18">Sodium-dependent phosphate transport protein 1-like</fullName>
    </submittedName>
</protein>
<evidence type="ECO:0000256" key="5">
    <source>
        <dbReference type="ARBA" id="ARBA00022692"/>
    </source>
</evidence>
<dbReference type="InterPro" id="IPR036259">
    <property type="entry name" value="MFS_trans_sf"/>
</dbReference>
<comment type="subcellular location">
    <subcellularLocation>
        <location evidence="1">Apical cell membrane</location>
        <topology evidence="1">Multi-pass membrane protein</topology>
    </subcellularLocation>
</comment>
<dbReference type="Pfam" id="PF07690">
    <property type="entry name" value="MFS_1"/>
    <property type="match status" value="1"/>
</dbReference>
<evidence type="ECO:0000256" key="6">
    <source>
        <dbReference type="ARBA" id="ARBA00022847"/>
    </source>
</evidence>
<feature type="transmembrane region" description="Helical" evidence="14">
    <location>
        <begin position="302"/>
        <end position="324"/>
    </location>
</feature>
<dbReference type="InterPro" id="IPR011701">
    <property type="entry name" value="MFS"/>
</dbReference>
<gene>
    <name evidence="18" type="primary">LOC114489508</name>
</gene>
<feature type="chain" id="PRO_5028808547" evidence="15">
    <location>
        <begin position="33"/>
        <end position="464"/>
    </location>
</feature>
<dbReference type="GeneID" id="114489508"/>
<dbReference type="RefSeq" id="XP_035871557.1">
    <property type="nucleotide sequence ID" value="XM_036015664.1"/>
</dbReference>
<keyword evidence="7 14" id="KW-1133">Transmembrane helix</keyword>
<dbReference type="GO" id="GO:0015747">
    <property type="term" value="P:urate transport"/>
    <property type="evidence" value="ECO:0007669"/>
    <property type="project" value="TreeGrafter"/>
</dbReference>
<evidence type="ECO:0000256" key="7">
    <source>
        <dbReference type="ARBA" id="ARBA00022989"/>
    </source>
</evidence>
<feature type="transmembrane region" description="Helical" evidence="14">
    <location>
        <begin position="196"/>
        <end position="219"/>
    </location>
</feature>
<feature type="transmembrane region" description="Helical" evidence="14">
    <location>
        <begin position="429"/>
        <end position="447"/>
    </location>
</feature>
<evidence type="ECO:0000256" key="1">
    <source>
        <dbReference type="ARBA" id="ARBA00004424"/>
    </source>
</evidence>
<dbReference type="GO" id="GO:0016324">
    <property type="term" value="C:apical plasma membrane"/>
    <property type="evidence" value="ECO:0007669"/>
    <property type="project" value="UniProtKB-SubCell"/>
</dbReference>
<evidence type="ECO:0000256" key="8">
    <source>
        <dbReference type="ARBA" id="ARBA00023053"/>
    </source>
</evidence>
<dbReference type="GO" id="GO:0015293">
    <property type="term" value="F:symporter activity"/>
    <property type="evidence" value="ECO:0007669"/>
    <property type="project" value="UniProtKB-KW"/>
</dbReference>
<keyword evidence="5 14" id="KW-0812">Transmembrane</keyword>
<feature type="transmembrane region" description="Helical" evidence="14">
    <location>
        <begin position="360"/>
        <end position="382"/>
    </location>
</feature>
<organism evidence="17 18">
    <name type="scientific">Phyllostomus discolor</name>
    <name type="common">pale spear-nosed bat</name>
    <dbReference type="NCBI Taxonomy" id="89673"/>
    <lineage>
        <taxon>Eukaryota</taxon>
        <taxon>Metazoa</taxon>
        <taxon>Chordata</taxon>
        <taxon>Craniata</taxon>
        <taxon>Vertebrata</taxon>
        <taxon>Euteleostomi</taxon>
        <taxon>Mammalia</taxon>
        <taxon>Eutheria</taxon>
        <taxon>Laurasiatheria</taxon>
        <taxon>Chiroptera</taxon>
        <taxon>Yangochiroptera</taxon>
        <taxon>Phyllostomidae</taxon>
        <taxon>Phyllostominae</taxon>
        <taxon>Phyllostomus</taxon>
    </lineage>
</organism>
<evidence type="ECO:0000256" key="10">
    <source>
        <dbReference type="ARBA" id="ARBA00023136"/>
    </source>
</evidence>
<dbReference type="GO" id="GO:0006814">
    <property type="term" value="P:sodium ion transport"/>
    <property type="evidence" value="ECO:0007669"/>
    <property type="project" value="UniProtKB-KW"/>
</dbReference>
<keyword evidence="12" id="KW-0739">Sodium transport</keyword>
<evidence type="ECO:0000259" key="16">
    <source>
        <dbReference type="PROSITE" id="PS50850"/>
    </source>
</evidence>
<keyword evidence="17" id="KW-1185">Reference proteome</keyword>
<feature type="signal peptide" evidence="15">
    <location>
        <begin position="1"/>
        <end position="32"/>
    </location>
</feature>
<dbReference type="PROSITE" id="PS50850">
    <property type="entry name" value="MFS"/>
    <property type="match status" value="1"/>
</dbReference>
<dbReference type="KEGG" id="pdic:114489508"/>
<dbReference type="FunFam" id="1.20.1250.20:FF:000003">
    <property type="entry name" value="Solute carrier family 17 member 3"/>
    <property type="match status" value="1"/>
</dbReference>
<dbReference type="InterPro" id="IPR050382">
    <property type="entry name" value="MFS_Na/Anion_cotransporter"/>
</dbReference>
<comment type="catalytic activity">
    <reaction evidence="13">
        <text>3 Na(+)(out) + phosphate(out) = 3 Na(+)(in) + phosphate(in)</text>
        <dbReference type="Rhea" id="RHEA:71255"/>
        <dbReference type="ChEBI" id="CHEBI:29101"/>
        <dbReference type="ChEBI" id="CHEBI:43474"/>
    </reaction>
</comment>
<evidence type="ECO:0000313" key="18">
    <source>
        <dbReference type="RefSeq" id="XP_035871557.1"/>
    </source>
</evidence>
<dbReference type="AlphaFoldDB" id="A0A7E6CXE8"/>
<evidence type="ECO:0000256" key="15">
    <source>
        <dbReference type="SAM" id="SignalP"/>
    </source>
</evidence>
<dbReference type="Proteomes" id="UP000504628">
    <property type="component" value="Chromosome 14"/>
</dbReference>
<sequence>MDHPSPSRKGLGLCSLRCGLALLLHFCNVALLCQRSCLSLTMVAMVNSSALQAVPNASASEPLERVKSPVYDWSPRTQGIILSAIMYGMPAAQIPMGYLSGVYPIKVVTGLALLLSSVCNLLVPLAAEGGESLVIACRVVQGFSQGTVIVAQYTVWVRWAPPLERSRLTSVSLSGNMLGPCLSLLVTGFISQALGWPAVFYIFGAGGCALSLLWFLLFYDDPEQHPCISLSEKEFIASSVVQVSSSGKSVPIKAMLKSLPVWAISFCCFAFSWTNSIMFMYMPTFLRARLRIDIRENGLLSALPYLLSWVLGNLAGYLADFFLARKILSLIAIRKLFTTLGLLLPALFAVSLLHPGASRVTVVTCLTLTSATAGFCVAGMIINPLDIAPRYYGFLKGVTMLIGMTGGLTSSTLTGIILNQDPESSWFKIFLLMAAINVTSLIFYLVFAKADVQDWAKERQQTRL</sequence>
<dbReference type="CDD" id="cd17318">
    <property type="entry name" value="MFS_SLC17"/>
    <property type="match status" value="1"/>
</dbReference>
<evidence type="ECO:0000256" key="14">
    <source>
        <dbReference type="SAM" id="Phobius"/>
    </source>
</evidence>
<feature type="domain" description="Major facilitator superfamily (MFS) profile" evidence="16">
    <location>
        <begin position="14"/>
        <end position="452"/>
    </location>
</feature>
<evidence type="ECO:0000313" key="17">
    <source>
        <dbReference type="Proteomes" id="UP000504628"/>
    </source>
</evidence>
<evidence type="ECO:0000256" key="9">
    <source>
        <dbReference type="ARBA" id="ARBA00023065"/>
    </source>
</evidence>
<dbReference type="FunFam" id="1.20.1250.20:FF:000060">
    <property type="entry name" value="Solute carrier family 17 member 3"/>
    <property type="match status" value="1"/>
</dbReference>
<comment type="similarity">
    <text evidence="2">Belongs to the major facilitator superfamily. Sodium/anion cotransporter family.</text>
</comment>
<dbReference type="InterPro" id="IPR020846">
    <property type="entry name" value="MFS_dom"/>
</dbReference>
<dbReference type="InParanoid" id="A0A7E6CXE8"/>
<dbReference type="GO" id="GO:0006820">
    <property type="term" value="P:monoatomic anion transport"/>
    <property type="evidence" value="ECO:0007669"/>
    <property type="project" value="TreeGrafter"/>
</dbReference>
<keyword evidence="8" id="KW-0915">Sodium</keyword>
<dbReference type="Gene3D" id="1.20.1250.20">
    <property type="entry name" value="MFS general substrate transporter like domains"/>
    <property type="match status" value="2"/>
</dbReference>
<keyword evidence="9" id="KW-0406">Ion transport</keyword>
<dbReference type="OrthoDB" id="2985014at2759"/>
<name>A0A7E6CXE8_9CHIR</name>
<feature type="transmembrane region" description="Helical" evidence="14">
    <location>
        <begin position="394"/>
        <end position="417"/>
    </location>
</feature>
<accession>A0A7E6CXE8</accession>
<feature type="transmembrane region" description="Helical" evidence="14">
    <location>
        <begin position="261"/>
        <end position="282"/>
    </location>
</feature>
<evidence type="ECO:0000256" key="12">
    <source>
        <dbReference type="ARBA" id="ARBA00023201"/>
    </source>
</evidence>
<dbReference type="PANTHER" id="PTHR11662:SF26">
    <property type="entry name" value="SODIUM-DEPENDENT PHOSPHATE TRANSPORT PROTEIN 1"/>
    <property type="match status" value="1"/>
</dbReference>
<keyword evidence="11" id="KW-0325">Glycoprotein</keyword>
<evidence type="ECO:0000256" key="3">
    <source>
        <dbReference type="ARBA" id="ARBA00022448"/>
    </source>
</evidence>
<keyword evidence="3" id="KW-0813">Transport</keyword>
<evidence type="ECO:0000256" key="2">
    <source>
        <dbReference type="ARBA" id="ARBA00008586"/>
    </source>
</evidence>
<keyword evidence="15" id="KW-0732">Signal</keyword>